<dbReference type="InterPro" id="IPR023168">
    <property type="entry name" value="GatB_Yqey_C_2"/>
</dbReference>
<dbReference type="InterPro" id="IPR019004">
    <property type="entry name" value="YqeY/Aim41"/>
</dbReference>
<gene>
    <name evidence="1" type="ordered locus">Desor_5001</name>
</gene>
<organism evidence="1 2">
    <name type="scientific">Desulfosporosinus orientis (strain ATCC 19365 / DSM 765 / NCIMB 8382 / VKM B-1628 / Singapore I)</name>
    <name type="common">Desulfotomaculum orientis</name>
    <dbReference type="NCBI Taxonomy" id="768706"/>
    <lineage>
        <taxon>Bacteria</taxon>
        <taxon>Bacillati</taxon>
        <taxon>Bacillota</taxon>
        <taxon>Clostridia</taxon>
        <taxon>Eubacteriales</taxon>
        <taxon>Desulfitobacteriaceae</taxon>
        <taxon>Desulfosporosinus</taxon>
    </lineage>
</organism>
<dbReference type="AlphaFoldDB" id="G7WJ82"/>
<dbReference type="GO" id="GO:0016884">
    <property type="term" value="F:carbon-nitrogen ligase activity, with glutamine as amido-N-donor"/>
    <property type="evidence" value="ECO:0007669"/>
    <property type="project" value="InterPro"/>
</dbReference>
<sequence>MTLKDRLVEDMKAAMKAKEEGKVRLSVIRMARAAIKNAEIDKKIEFNDEQVIEVLAREVKLRRDALEVFGQADRPDQVKALGEELAVLMDYLPQQLSEGDIRQLVQETVTTLGAQSLKDLGKVMGAVTPKTKGRADGKLVNQIVREILGA</sequence>
<dbReference type="PANTHER" id="PTHR28055:SF1">
    <property type="entry name" value="ALTERED INHERITANCE OF MITOCHONDRIA PROTEIN 41, MITOCHONDRIAL"/>
    <property type="match status" value="1"/>
</dbReference>
<dbReference type="InterPro" id="IPR003789">
    <property type="entry name" value="Asn/Gln_tRNA_amidoTrase-B-like"/>
</dbReference>
<evidence type="ECO:0000313" key="2">
    <source>
        <dbReference type="Proteomes" id="UP000006346"/>
    </source>
</evidence>
<dbReference type="EMBL" id="CP003108">
    <property type="protein sequence ID" value="AET70394.1"/>
    <property type="molecule type" value="Genomic_DNA"/>
</dbReference>
<name>G7WJ82_DESOD</name>
<dbReference type="OrthoDB" id="9794041at2"/>
<dbReference type="Proteomes" id="UP000006346">
    <property type="component" value="Chromosome"/>
</dbReference>
<dbReference type="Pfam" id="PF09424">
    <property type="entry name" value="YqeY"/>
    <property type="match status" value="1"/>
</dbReference>
<dbReference type="STRING" id="768706.Desor_5001"/>
<reference evidence="1 2" key="2">
    <citation type="journal article" date="2012" name="J. Bacteriol.">
        <title>Complete genome sequences of Desulfosporosinus orientis DSM765T, Desulfosporosinus youngiae DSM17734T, Desulfosporosinus meridiei DSM13257T, and Desulfosporosinus acidiphilus DSM22704T.</title>
        <authorList>
            <person name="Pester M."/>
            <person name="Brambilla E."/>
            <person name="Alazard D."/>
            <person name="Rattei T."/>
            <person name="Weinmaier T."/>
            <person name="Han J."/>
            <person name="Lucas S."/>
            <person name="Lapidus A."/>
            <person name="Cheng J.F."/>
            <person name="Goodwin L."/>
            <person name="Pitluck S."/>
            <person name="Peters L."/>
            <person name="Ovchinnikova G."/>
            <person name="Teshima H."/>
            <person name="Detter J.C."/>
            <person name="Han C.S."/>
            <person name="Tapia R."/>
            <person name="Land M.L."/>
            <person name="Hauser L."/>
            <person name="Kyrpides N.C."/>
            <person name="Ivanova N.N."/>
            <person name="Pagani I."/>
            <person name="Huntmann M."/>
            <person name="Wei C.L."/>
            <person name="Davenport K.W."/>
            <person name="Daligault H."/>
            <person name="Chain P.S."/>
            <person name="Chen A."/>
            <person name="Mavromatis K."/>
            <person name="Markowitz V."/>
            <person name="Szeto E."/>
            <person name="Mikhailova N."/>
            <person name="Pati A."/>
            <person name="Wagner M."/>
            <person name="Woyke T."/>
            <person name="Ollivier B."/>
            <person name="Klenk H.P."/>
            <person name="Spring S."/>
            <person name="Loy A."/>
        </authorList>
    </citation>
    <scope>NUCLEOTIDE SEQUENCE [LARGE SCALE GENOMIC DNA]</scope>
    <source>
        <strain evidence="2">ATCC 19365 / DSM 765 / NCIMB 8382 / VKM B-1628</strain>
    </source>
</reference>
<proteinExistence type="predicted"/>
<dbReference type="Gene3D" id="1.10.1510.10">
    <property type="entry name" value="Uncharacterised protein YqeY/AIM41 PF09424, N-terminal domain"/>
    <property type="match status" value="1"/>
</dbReference>
<dbReference type="KEGG" id="dor:Desor_5001"/>
<dbReference type="RefSeq" id="WP_014187198.1">
    <property type="nucleotide sequence ID" value="NC_016584.1"/>
</dbReference>
<reference evidence="2" key="1">
    <citation type="submission" date="2011-11" db="EMBL/GenBank/DDBJ databases">
        <title>Complete sequence of Desulfosporosinus orientis DSM 765.</title>
        <authorList>
            <person name="Lucas S."/>
            <person name="Han J."/>
            <person name="Lapidus A."/>
            <person name="Cheng J.-F."/>
            <person name="Goodwin L."/>
            <person name="Pitluck S."/>
            <person name="Peters L."/>
            <person name="Ovchinnikova G."/>
            <person name="Teshima H."/>
            <person name="Detter J.C."/>
            <person name="Han C."/>
            <person name="Tapia R."/>
            <person name="Land M."/>
            <person name="Hauser L."/>
            <person name="Kyrpides N."/>
            <person name="Ivanova N."/>
            <person name="Pagani I."/>
            <person name="Pester M."/>
            <person name="Spring S."/>
            <person name="Ollivier B."/>
            <person name="Rattei T."/>
            <person name="Klenk H.-P."/>
            <person name="Wagner M."/>
            <person name="Loy A."/>
            <person name="Woyke T."/>
        </authorList>
    </citation>
    <scope>NUCLEOTIDE SEQUENCE [LARGE SCALE GENOMIC DNA]</scope>
    <source>
        <strain evidence="2">ATCC 19365 / DSM 765 / NCIMB 8382 / VKM B-1628</strain>
    </source>
</reference>
<dbReference type="eggNOG" id="COG1610">
    <property type="taxonomic scope" value="Bacteria"/>
</dbReference>
<dbReference type="InterPro" id="IPR042184">
    <property type="entry name" value="YqeY/Aim41_N"/>
</dbReference>
<protein>
    <recommendedName>
        <fullName evidence="3">GatB/YqeY domain-containing protein</fullName>
    </recommendedName>
</protein>
<dbReference type="PATRIC" id="fig|768706.3.peg.5090"/>
<keyword evidence="2" id="KW-1185">Reference proteome</keyword>
<accession>G7WJ82</accession>
<dbReference type="SUPFAM" id="SSF89095">
    <property type="entry name" value="GatB/YqeY motif"/>
    <property type="match status" value="1"/>
</dbReference>
<dbReference type="Gene3D" id="1.10.10.410">
    <property type="match status" value="1"/>
</dbReference>
<dbReference type="HOGENOM" id="CLU_079430_2_1_9"/>
<evidence type="ECO:0008006" key="3">
    <source>
        <dbReference type="Google" id="ProtNLM"/>
    </source>
</evidence>
<dbReference type="PANTHER" id="PTHR28055">
    <property type="entry name" value="ALTERED INHERITANCE OF MITOCHONDRIA PROTEIN 41, MITOCHONDRIAL"/>
    <property type="match status" value="1"/>
</dbReference>
<evidence type="ECO:0000313" key="1">
    <source>
        <dbReference type="EMBL" id="AET70394.1"/>
    </source>
</evidence>